<proteinExistence type="predicted"/>
<dbReference type="CDD" id="cd03216">
    <property type="entry name" value="ABC_Carb_Monos_I"/>
    <property type="match status" value="1"/>
</dbReference>
<dbReference type="RefSeq" id="WP_344826911.1">
    <property type="nucleotide sequence ID" value="NZ_BAAAUV010000005.1"/>
</dbReference>
<dbReference type="CDD" id="cd03215">
    <property type="entry name" value="ABC_Carb_Monos_II"/>
    <property type="match status" value="1"/>
</dbReference>
<dbReference type="Pfam" id="PF00005">
    <property type="entry name" value="ABC_tran"/>
    <property type="match status" value="2"/>
</dbReference>
<dbReference type="InterPro" id="IPR017871">
    <property type="entry name" value="ABC_transporter-like_CS"/>
</dbReference>
<dbReference type="InterPro" id="IPR003593">
    <property type="entry name" value="AAA+_ATPase"/>
</dbReference>
<dbReference type="SMART" id="SM00382">
    <property type="entry name" value="AAA"/>
    <property type="match status" value="1"/>
</dbReference>
<keyword evidence="1" id="KW-0547">Nucleotide-binding</keyword>
<feature type="compositionally biased region" description="Basic and acidic residues" evidence="3">
    <location>
        <begin position="258"/>
        <end position="274"/>
    </location>
</feature>
<accession>A0ABP6Q7Z8</accession>
<dbReference type="GO" id="GO:0005524">
    <property type="term" value="F:ATP binding"/>
    <property type="evidence" value="ECO:0007669"/>
    <property type="project" value="UniProtKB-KW"/>
</dbReference>
<dbReference type="PROSITE" id="PS00211">
    <property type="entry name" value="ABC_TRANSPORTER_1"/>
    <property type="match status" value="1"/>
</dbReference>
<evidence type="ECO:0000313" key="5">
    <source>
        <dbReference type="EMBL" id="GAA3208944.1"/>
    </source>
</evidence>
<dbReference type="PROSITE" id="PS50893">
    <property type="entry name" value="ABC_TRANSPORTER_2"/>
    <property type="match status" value="2"/>
</dbReference>
<evidence type="ECO:0000256" key="2">
    <source>
        <dbReference type="ARBA" id="ARBA00022840"/>
    </source>
</evidence>
<evidence type="ECO:0000256" key="1">
    <source>
        <dbReference type="ARBA" id="ARBA00022741"/>
    </source>
</evidence>
<evidence type="ECO:0000313" key="6">
    <source>
        <dbReference type="Proteomes" id="UP001501237"/>
    </source>
</evidence>
<dbReference type="PANTHER" id="PTHR43790">
    <property type="entry name" value="CARBOHYDRATE TRANSPORT ATP-BINDING PROTEIN MG119-RELATED"/>
    <property type="match status" value="1"/>
</dbReference>
<name>A0ABP6Q7Z8_9ACTN</name>
<dbReference type="Gene3D" id="3.40.50.300">
    <property type="entry name" value="P-loop containing nucleotide triphosphate hydrolases"/>
    <property type="match status" value="2"/>
</dbReference>
<dbReference type="PANTHER" id="PTHR43790:SF4">
    <property type="entry name" value="GUANOSINE IMPORT ATP-BINDING PROTEIN NUPO"/>
    <property type="match status" value="1"/>
</dbReference>
<gene>
    <name evidence="5" type="ORF">GCM10010468_26150</name>
</gene>
<feature type="domain" description="ABC transporter" evidence="4">
    <location>
        <begin position="284"/>
        <end position="526"/>
    </location>
</feature>
<feature type="domain" description="ABC transporter" evidence="4">
    <location>
        <begin position="5"/>
        <end position="238"/>
    </location>
</feature>
<evidence type="ECO:0000259" key="4">
    <source>
        <dbReference type="PROSITE" id="PS50893"/>
    </source>
</evidence>
<dbReference type="Proteomes" id="UP001501237">
    <property type="component" value="Unassembled WGS sequence"/>
</dbReference>
<dbReference type="EMBL" id="BAAAUV010000005">
    <property type="protein sequence ID" value="GAA3208944.1"/>
    <property type="molecule type" value="Genomic_DNA"/>
</dbReference>
<dbReference type="InterPro" id="IPR027417">
    <property type="entry name" value="P-loop_NTPase"/>
</dbReference>
<feature type="region of interest" description="Disordered" evidence="3">
    <location>
        <begin position="255"/>
        <end position="276"/>
    </location>
</feature>
<dbReference type="SUPFAM" id="SSF52540">
    <property type="entry name" value="P-loop containing nucleoside triphosphate hydrolases"/>
    <property type="match status" value="2"/>
</dbReference>
<sequence length="528" mass="54687">MNPALELTGMGKTFGTVRALDGVDLTVAAGEVHCVLGENGAGKSTLCNLIYGTAAPDEGEMRLFGEPYRPRRPADALKSGVAMVHQHFSLVPTLTVAENLLLRDGLRLRLPHRDLGARVAEIEASYGLRIDLTARAADLPVGDRQSVEIVKALLRSPRLVLLDEPTAVLGPAEVGALMDTCRRIAAAGRAVLLITHKLGEIETAGDTATVLRGGRVAGAGPLAELGRDRLVSLMIGRPPEGLSALVTAGLDVPAQRTEPVEERPVEERPVEERPAGVAEDGTGVRIEGLRVRRADGSAALDGVDLRIAPGEIVGVAGVEGNGQSELVAALSGALAGEGRFEVAGTDLTGTGPAERTAAGVGIVPEDRHHEGCVPAMSVAENLYLGRLGEFRRRGLLDRAALRAAAAAVIGEHGIRAAGPDAPMGTLSGGNQQKVVVARELALDPLRFLVAAQPTRGLDIAAVDAVLARIRAAAARGAAVLVVSSELPELLALCDRVLVAYRGRLLGPVPCSAPSARAEIGDLMVGVSA</sequence>
<dbReference type="InterPro" id="IPR050107">
    <property type="entry name" value="ABC_carbohydrate_import_ATPase"/>
</dbReference>
<reference evidence="6" key="1">
    <citation type="journal article" date="2019" name="Int. J. Syst. Evol. Microbiol.">
        <title>The Global Catalogue of Microorganisms (GCM) 10K type strain sequencing project: providing services to taxonomists for standard genome sequencing and annotation.</title>
        <authorList>
            <consortium name="The Broad Institute Genomics Platform"/>
            <consortium name="The Broad Institute Genome Sequencing Center for Infectious Disease"/>
            <person name="Wu L."/>
            <person name="Ma J."/>
        </authorList>
    </citation>
    <scope>NUCLEOTIDE SEQUENCE [LARGE SCALE GENOMIC DNA]</scope>
    <source>
        <strain evidence="6">JCM 9377</strain>
    </source>
</reference>
<keyword evidence="2 5" id="KW-0067">ATP-binding</keyword>
<comment type="caution">
    <text evidence="5">The sequence shown here is derived from an EMBL/GenBank/DDBJ whole genome shotgun (WGS) entry which is preliminary data.</text>
</comment>
<dbReference type="InterPro" id="IPR003439">
    <property type="entry name" value="ABC_transporter-like_ATP-bd"/>
</dbReference>
<keyword evidence="6" id="KW-1185">Reference proteome</keyword>
<protein>
    <submittedName>
        <fullName evidence="5">ABC transporter ATP-binding protein</fullName>
    </submittedName>
</protein>
<evidence type="ECO:0000256" key="3">
    <source>
        <dbReference type="SAM" id="MobiDB-lite"/>
    </source>
</evidence>
<organism evidence="5 6">
    <name type="scientific">Actinocorallia longicatena</name>
    <dbReference type="NCBI Taxonomy" id="111803"/>
    <lineage>
        <taxon>Bacteria</taxon>
        <taxon>Bacillati</taxon>
        <taxon>Actinomycetota</taxon>
        <taxon>Actinomycetes</taxon>
        <taxon>Streptosporangiales</taxon>
        <taxon>Thermomonosporaceae</taxon>
        <taxon>Actinocorallia</taxon>
    </lineage>
</organism>